<feature type="transmembrane region" description="Helical" evidence="7">
    <location>
        <begin position="144"/>
        <end position="166"/>
    </location>
</feature>
<evidence type="ECO:0000313" key="9">
    <source>
        <dbReference type="EMBL" id="TCD68850.1"/>
    </source>
</evidence>
<dbReference type="AlphaFoldDB" id="A0A4R0RJN1"/>
<keyword evidence="5 7" id="KW-0472">Membrane</keyword>
<evidence type="ECO:0000259" key="8">
    <source>
        <dbReference type="PROSITE" id="PS50850"/>
    </source>
</evidence>
<dbReference type="SUPFAM" id="SSF103473">
    <property type="entry name" value="MFS general substrate transporter"/>
    <property type="match status" value="1"/>
</dbReference>
<proteinExistence type="predicted"/>
<dbReference type="InterPro" id="IPR020846">
    <property type="entry name" value="MFS_dom"/>
</dbReference>
<feature type="compositionally biased region" description="Low complexity" evidence="6">
    <location>
        <begin position="1"/>
        <end position="16"/>
    </location>
</feature>
<evidence type="ECO:0000256" key="7">
    <source>
        <dbReference type="SAM" id="Phobius"/>
    </source>
</evidence>
<evidence type="ECO:0000256" key="3">
    <source>
        <dbReference type="ARBA" id="ARBA00022692"/>
    </source>
</evidence>
<feature type="region of interest" description="Disordered" evidence="6">
    <location>
        <begin position="1"/>
        <end position="44"/>
    </location>
</feature>
<comment type="subcellular location">
    <subcellularLocation>
        <location evidence="1">Membrane</location>
        <topology evidence="1">Multi-pass membrane protein</topology>
    </subcellularLocation>
</comment>
<evidence type="ECO:0000256" key="5">
    <source>
        <dbReference type="ARBA" id="ARBA00023136"/>
    </source>
</evidence>
<feature type="compositionally biased region" description="Polar residues" evidence="6">
    <location>
        <begin position="33"/>
        <end position="44"/>
    </location>
</feature>
<gene>
    <name evidence="9" type="ORF">EIP91_009564</name>
</gene>
<feature type="transmembrane region" description="Helical" evidence="7">
    <location>
        <begin position="51"/>
        <end position="76"/>
    </location>
</feature>
<dbReference type="Proteomes" id="UP000292702">
    <property type="component" value="Unassembled WGS sequence"/>
</dbReference>
<feature type="transmembrane region" description="Helical" evidence="7">
    <location>
        <begin position="375"/>
        <end position="394"/>
    </location>
</feature>
<keyword evidence="4 7" id="KW-1133">Transmembrane helix</keyword>
<feature type="transmembrane region" description="Helical" evidence="7">
    <location>
        <begin position="273"/>
        <end position="291"/>
    </location>
</feature>
<feature type="transmembrane region" description="Helical" evidence="7">
    <location>
        <begin position="208"/>
        <end position="228"/>
    </location>
</feature>
<feature type="domain" description="Major facilitator superfamily (MFS) profile" evidence="8">
    <location>
        <begin position="53"/>
        <end position="503"/>
    </location>
</feature>
<evidence type="ECO:0000256" key="1">
    <source>
        <dbReference type="ARBA" id="ARBA00004141"/>
    </source>
</evidence>
<dbReference type="GO" id="GO:0016020">
    <property type="term" value="C:membrane"/>
    <property type="evidence" value="ECO:0007669"/>
    <property type="project" value="UniProtKB-SubCell"/>
</dbReference>
<evidence type="ECO:0000313" key="10">
    <source>
        <dbReference type="Proteomes" id="UP000292702"/>
    </source>
</evidence>
<feature type="transmembrane region" description="Helical" evidence="7">
    <location>
        <begin position="440"/>
        <end position="462"/>
    </location>
</feature>
<keyword evidence="2" id="KW-0813">Transport</keyword>
<evidence type="ECO:0000256" key="4">
    <source>
        <dbReference type="ARBA" id="ARBA00022989"/>
    </source>
</evidence>
<name>A0A4R0RJN1_9APHY</name>
<feature type="transmembrane region" description="Helical" evidence="7">
    <location>
        <begin position="312"/>
        <end position="335"/>
    </location>
</feature>
<dbReference type="Gene3D" id="1.20.1250.20">
    <property type="entry name" value="MFS general substrate transporter like domains"/>
    <property type="match status" value="2"/>
</dbReference>
<comment type="caution">
    <text evidence="9">The sequence shown here is derived from an EMBL/GenBank/DDBJ whole genome shotgun (WGS) entry which is preliminary data.</text>
</comment>
<feature type="transmembrane region" description="Helical" evidence="7">
    <location>
        <begin position="482"/>
        <end position="501"/>
    </location>
</feature>
<dbReference type="PANTHER" id="PTHR42718">
    <property type="entry name" value="MAJOR FACILITATOR SUPERFAMILY MULTIDRUG TRANSPORTER MFSC"/>
    <property type="match status" value="1"/>
</dbReference>
<feature type="transmembrane region" description="Helical" evidence="7">
    <location>
        <begin position="119"/>
        <end position="138"/>
    </location>
</feature>
<evidence type="ECO:0000256" key="2">
    <source>
        <dbReference type="ARBA" id="ARBA00022448"/>
    </source>
</evidence>
<dbReference type="PROSITE" id="PS50850">
    <property type="entry name" value="MFS"/>
    <property type="match status" value="1"/>
</dbReference>
<dbReference type="EMBL" id="RWJN01000055">
    <property type="protein sequence ID" value="TCD68850.1"/>
    <property type="molecule type" value="Genomic_DNA"/>
</dbReference>
<dbReference type="GO" id="GO:0022857">
    <property type="term" value="F:transmembrane transporter activity"/>
    <property type="evidence" value="ECO:0007669"/>
    <property type="project" value="InterPro"/>
</dbReference>
<dbReference type="InterPro" id="IPR036259">
    <property type="entry name" value="MFS_trans_sf"/>
</dbReference>
<dbReference type="STRING" id="92696.A0A4R0RJN1"/>
<reference evidence="9 10" key="1">
    <citation type="submission" date="2018-11" db="EMBL/GenBank/DDBJ databases">
        <title>Genome assembly of Steccherinum ochraceum LE-BIN_3174, the white-rot fungus of the Steccherinaceae family (The Residual Polyporoid clade, Polyporales, Basidiomycota).</title>
        <authorList>
            <person name="Fedorova T.V."/>
            <person name="Glazunova O.A."/>
            <person name="Landesman E.O."/>
            <person name="Moiseenko K.V."/>
            <person name="Psurtseva N.V."/>
            <person name="Savinova O.S."/>
            <person name="Shakhova N.V."/>
            <person name="Tyazhelova T.V."/>
            <person name="Vasina D.V."/>
        </authorList>
    </citation>
    <scope>NUCLEOTIDE SEQUENCE [LARGE SCALE GENOMIC DNA]</scope>
    <source>
        <strain evidence="9 10">LE-BIN_3174</strain>
    </source>
</reference>
<feature type="transmembrane region" description="Helical" evidence="7">
    <location>
        <begin position="88"/>
        <end position="107"/>
    </location>
</feature>
<feature type="transmembrane region" description="Helical" evidence="7">
    <location>
        <begin position="400"/>
        <end position="420"/>
    </location>
</feature>
<keyword evidence="10" id="KW-1185">Reference proteome</keyword>
<organism evidence="9 10">
    <name type="scientific">Steccherinum ochraceum</name>
    <dbReference type="NCBI Taxonomy" id="92696"/>
    <lineage>
        <taxon>Eukaryota</taxon>
        <taxon>Fungi</taxon>
        <taxon>Dikarya</taxon>
        <taxon>Basidiomycota</taxon>
        <taxon>Agaricomycotina</taxon>
        <taxon>Agaricomycetes</taxon>
        <taxon>Polyporales</taxon>
        <taxon>Steccherinaceae</taxon>
        <taxon>Steccherinum</taxon>
    </lineage>
</organism>
<accession>A0A4R0RJN1</accession>
<keyword evidence="3 7" id="KW-0812">Transmembrane</keyword>
<sequence length="503" mass="53950">MSSPTSPGSSTRCSSSEVDNEQPIPPKLDTPSVEAQLNDSTPNTPRGLRKAAILAVLCSAQFFDIFNACASIASLPSIGEDLNFTLGMLQWVLAAYTLTFGAFQVPAGRLSDIFHPKPVFVIGYLAVGVFSILCGVSVDPIMLIVFRAVSGLGAAMTIPSAIAMIVQSFPDPSEQSRALGLYGAFGAVGNAIGFVLGGVLTAKASWRWVFHLIGIATIPFAVLAYFFLPKVVTRDQRVKRSIDMPGITVLTGGLILFVYAVSDGGAKGWGTPQIITTLVFSIVFFVGFFFVEQYVQDPAIPPRTWFNKNFTVMFFYAWSVYWNLMAAELQLVQVFQDLFLWSPIKAALHFLPFGVTGGISTLVVGSYGHLVPRRILLVVGQVFMAVGVTLFALADTEDNYWSYIFPGMIINMTGVALAYVGASVTTMAGAPKGEEGVVGAILYTSFQIGSTIGIAIVSSISLSVNKKLPLDALSQHQGYAASLWSVLGMHGVVIVISLIFVRD</sequence>
<dbReference type="OrthoDB" id="440755at2759"/>
<dbReference type="PANTHER" id="PTHR42718:SF9">
    <property type="entry name" value="MAJOR FACILITATOR SUPERFAMILY MULTIDRUG TRANSPORTER MFSC"/>
    <property type="match status" value="1"/>
</dbReference>
<protein>
    <recommendedName>
        <fullName evidence="8">Major facilitator superfamily (MFS) profile domain-containing protein</fullName>
    </recommendedName>
</protein>
<feature type="transmembrane region" description="Helical" evidence="7">
    <location>
        <begin position="178"/>
        <end position="202"/>
    </location>
</feature>
<feature type="transmembrane region" description="Helical" evidence="7">
    <location>
        <begin position="347"/>
        <end position="368"/>
    </location>
</feature>
<dbReference type="Pfam" id="PF07690">
    <property type="entry name" value="MFS_1"/>
    <property type="match status" value="1"/>
</dbReference>
<evidence type="ECO:0000256" key="6">
    <source>
        <dbReference type="SAM" id="MobiDB-lite"/>
    </source>
</evidence>
<dbReference type="InterPro" id="IPR011701">
    <property type="entry name" value="MFS"/>
</dbReference>